<dbReference type="EMBL" id="PDXA01000001">
    <property type="protein sequence ID" value="RYN61756.1"/>
    <property type="molecule type" value="Genomic_DNA"/>
</dbReference>
<sequence>MPVLDQPKFVNYRQQRFVHPTPRPPLKSSIVRNLEAKAEREESGGSSFEVPERKDSMVSPSTRDSPDSELFKPSFGTKLHVALQPSKHNPNHSNSLSLLEAGLRGDALPESPPGVAYLTMF</sequence>
<dbReference type="EMBL" id="PDXB01000010">
    <property type="protein sequence ID" value="RYN30275.1"/>
    <property type="molecule type" value="Genomic_DNA"/>
</dbReference>
<dbReference type="Proteomes" id="UP000293195">
    <property type="component" value="Unassembled WGS sequence"/>
</dbReference>
<evidence type="ECO:0000313" key="6">
    <source>
        <dbReference type="Proteomes" id="UP000293195"/>
    </source>
</evidence>
<dbReference type="Proteomes" id="UP000292402">
    <property type="component" value="Unassembled WGS sequence"/>
</dbReference>
<name>A0A4Q4MXL0_9PLEO</name>
<evidence type="ECO:0000313" key="3">
    <source>
        <dbReference type="EMBL" id="RYN61756.1"/>
    </source>
</evidence>
<evidence type="ECO:0000313" key="5">
    <source>
        <dbReference type="Proteomes" id="UP000292402"/>
    </source>
</evidence>
<gene>
    <name evidence="3" type="ORF">AA0114_g531</name>
    <name evidence="2" type="ORF">AA0115_g5045</name>
    <name evidence="4" type="ORF">AA0119_g2010</name>
</gene>
<reference evidence="3" key="3">
    <citation type="journal article" date="2019" name="J. ISSAAS">
        <title>Genomics, evolutionary history and diagnostics of the Alternaria alternata species group including apple and Asian pear pathotypes.</title>
        <authorList>
            <person name="Armitage A.D."/>
            <person name="Cockerton H.M."/>
            <person name="Sreenivasaprasad S."/>
            <person name="Woodhall J."/>
            <person name="Lane C."/>
            <person name="Harrison R.J."/>
            <person name="Clarkson J.P."/>
        </authorList>
    </citation>
    <scope>NUCLEOTIDE SEQUENCE</scope>
    <source>
        <strain evidence="3">FERA 1082</strain>
    </source>
</reference>
<organism evidence="3 5">
    <name type="scientific">Alternaria tenuissima</name>
    <dbReference type="NCBI Taxonomy" id="119927"/>
    <lineage>
        <taxon>Eukaryota</taxon>
        <taxon>Fungi</taxon>
        <taxon>Dikarya</taxon>
        <taxon>Ascomycota</taxon>
        <taxon>Pezizomycotina</taxon>
        <taxon>Dothideomycetes</taxon>
        <taxon>Pleosporomycetidae</taxon>
        <taxon>Pleosporales</taxon>
        <taxon>Pleosporineae</taxon>
        <taxon>Pleosporaceae</taxon>
        <taxon>Alternaria</taxon>
        <taxon>Alternaria sect. Alternaria</taxon>
        <taxon>Alternaria alternata complex</taxon>
    </lineage>
</organism>
<keyword evidence="6" id="KW-1185">Reference proteome</keyword>
<protein>
    <submittedName>
        <fullName evidence="3">Uncharacterized protein</fullName>
    </submittedName>
</protein>
<dbReference type="AlphaFoldDB" id="A0A4Q4MXL0"/>
<evidence type="ECO:0000256" key="1">
    <source>
        <dbReference type="SAM" id="MobiDB-lite"/>
    </source>
</evidence>
<reference evidence="2" key="1">
    <citation type="submission" date="2017-10" db="EMBL/GenBank/DDBJ databases">
        <authorList>
            <person name="Armitage A.D."/>
            <person name="Barbara D.J."/>
            <person name="Woodhall J.W."/>
            <person name="Sreenivasaprasad S."/>
            <person name="Lane C.R."/>
            <person name="Clarkson J.P."/>
            <person name="Harrison R.J."/>
        </authorList>
    </citation>
    <scope>NUCLEOTIDE SEQUENCE</scope>
    <source>
        <strain evidence="2">FERA 1164</strain>
        <strain evidence="4">FERA 635</strain>
    </source>
</reference>
<evidence type="ECO:0000313" key="2">
    <source>
        <dbReference type="EMBL" id="RYN30275.1"/>
    </source>
</evidence>
<proteinExistence type="predicted"/>
<reference evidence="5 6" key="2">
    <citation type="journal article" date="2019" name="bioRxiv">
        <title>Genomics, evolutionary history and diagnostics of the Alternaria alternata species group including apple and Asian pear pathotypes.</title>
        <authorList>
            <person name="Armitage A.D."/>
            <person name="Cockerton H.M."/>
            <person name="Sreenivasaprasad S."/>
            <person name="Woodhall J.W."/>
            <person name="Lane C.R."/>
            <person name="Harrison R.J."/>
            <person name="Clarkson J.P."/>
        </authorList>
    </citation>
    <scope>NUCLEOTIDE SEQUENCE [LARGE SCALE GENOMIC DNA]</scope>
    <source>
        <strain evidence="5">FERA 1082</strain>
        <strain evidence="2">FERA 1164</strain>
        <strain evidence="6">FERA 635</strain>
    </source>
</reference>
<evidence type="ECO:0000313" key="4">
    <source>
        <dbReference type="EMBL" id="RYO07575.1"/>
    </source>
</evidence>
<accession>A0A4Q4MXL0</accession>
<feature type="region of interest" description="Disordered" evidence="1">
    <location>
        <begin position="36"/>
        <end position="73"/>
    </location>
</feature>
<comment type="caution">
    <text evidence="3">The sequence shown here is derived from an EMBL/GenBank/DDBJ whole genome shotgun (WGS) entry which is preliminary data.</text>
</comment>
<dbReference type="EMBL" id="PDXF01000005">
    <property type="protein sequence ID" value="RYO07575.1"/>
    <property type="molecule type" value="Genomic_DNA"/>
</dbReference>
<dbReference type="Proteomes" id="UP000292340">
    <property type="component" value="Unassembled WGS sequence"/>
</dbReference>